<name>A0A2S5Y8G5_9MICO</name>
<evidence type="ECO:0000313" key="3">
    <source>
        <dbReference type="EMBL" id="PPI16193.1"/>
    </source>
</evidence>
<dbReference type="InterPro" id="IPR052544">
    <property type="entry name" value="Bacteriocin_Proc_Enz"/>
</dbReference>
<dbReference type="Gene3D" id="3.40.109.10">
    <property type="entry name" value="NADH Oxidase"/>
    <property type="match status" value="1"/>
</dbReference>
<comment type="caution">
    <text evidence="3">The sequence shown here is derived from an EMBL/GenBank/DDBJ whole genome shotgun (WGS) entry which is preliminary data.</text>
</comment>
<gene>
    <name evidence="3" type="ORF">C5C51_01935</name>
</gene>
<dbReference type="InterPro" id="IPR000415">
    <property type="entry name" value="Nitroreductase-like"/>
</dbReference>
<proteinExistence type="predicted"/>
<reference evidence="3 4" key="1">
    <citation type="submission" date="2018-02" db="EMBL/GenBank/DDBJ databases">
        <title>Bacteriophage NCPPB3778 and a type I-E CRISPR drive the evolution of the US Biological Select Agent, Rathayibacter toxicus.</title>
        <authorList>
            <person name="Davis E.W.II."/>
            <person name="Tabima J.F."/>
            <person name="Weisberg A.J."/>
            <person name="Lopes L.D."/>
            <person name="Wiseman M.S."/>
            <person name="Wiseman M.S."/>
            <person name="Pupko T."/>
            <person name="Belcher M.S."/>
            <person name="Sechler A.J."/>
            <person name="Tancos M.A."/>
            <person name="Schroeder B.K."/>
            <person name="Murray T.D."/>
            <person name="Luster D.G."/>
            <person name="Schneider W.L."/>
            <person name="Rogers E."/>
            <person name="Andreote F.D."/>
            <person name="Grunwald N.J."/>
            <person name="Putnam M.L."/>
            <person name="Chang J.H."/>
        </authorList>
    </citation>
    <scope>NUCLEOTIDE SEQUENCE [LARGE SCALE GENOMIC DNA]</scope>
    <source>
        <strain evidence="3 4">FH99</strain>
    </source>
</reference>
<dbReference type="EMBL" id="PSWU01000004">
    <property type="protein sequence ID" value="PPI16193.1"/>
    <property type="molecule type" value="Genomic_DNA"/>
</dbReference>
<dbReference type="InterPro" id="IPR029479">
    <property type="entry name" value="Nitroreductase"/>
</dbReference>
<protein>
    <recommendedName>
        <fullName evidence="2">Nitroreductase domain-containing protein</fullName>
    </recommendedName>
</protein>
<dbReference type="PANTHER" id="PTHR43745">
    <property type="entry name" value="NITROREDUCTASE MJ1384-RELATED"/>
    <property type="match status" value="1"/>
</dbReference>
<evidence type="ECO:0000256" key="1">
    <source>
        <dbReference type="SAM" id="MobiDB-lite"/>
    </source>
</evidence>
<evidence type="ECO:0000259" key="2">
    <source>
        <dbReference type="Pfam" id="PF00881"/>
    </source>
</evidence>
<dbReference type="PANTHER" id="PTHR43745:SF2">
    <property type="entry name" value="NITROREDUCTASE MJ1384-RELATED"/>
    <property type="match status" value="1"/>
</dbReference>
<dbReference type="Pfam" id="PF00881">
    <property type="entry name" value="Nitroreductase"/>
    <property type="match status" value="1"/>
</dbReference>
<dbReference type="SUPFAM" id="SSF55469">
    <property type="entry name" value="FMN-dependent nitroreductase-like"/>
    <property type="match status" value="1"/>
</dbReference>
<feature type="region of interest" description="Disordered" evidence="1">
    <location>
        <begin position="1"/>
        <end position="20"/>
    </location>
</feature>
<sequence length="673" mass="70313">MTLVLNGPRRCGSATPSMTPQVPADTSLTMFHWPQPCSPGLWRRREPGGSNRSAMLSARFTCCAVPHISRNSSRCTAASAAVFSVSIPPGRGLPASLPTSARSLRGGPLVSDPHSSGVGRSDAAVLGAEAMGVAALSDPQFRLPRRPRLAPGLVIVPSDDGVLVEGGPTRQLLGGFSATTVFGCLFPLLDGSRSIEDLAAASGRTRQATHATVALLYASGLLEDAEGEPDVTGADLAAHAFYSRSIDSTRVNASGAEAVQRLRASRVLVVAGPTAGGLASMVANELRLTDIGDVEYAESGGVHAVSDRSLLVLVGDSPELRRDAERAAASAVGVYPVRLRGRRLYYGPYLDPSYTVRFDDLAEQIAAESHDDPLANDHPLSAALVVGEITALLSRVGIPLSQQSLVRVGLETLVQDRLVAVPSTVDGIPLAYAFEASTAFPPRALAAPKEHQVHYKQSNVALQRESQRWPSAMSRPLAERADVLHPETSSVHGVTARADRLTAGALSDIVIRTAGNRGSGTPREGKVQRWAASGGNLGSVQLYLLARQIEGLTAGVYGYQRGDDSWAELPWADPHTALSGVDSSADAVLVFTAALGRVASKYGPFAWRIVHLDVGVALTHARLLAAAHGLDAVAAPAWDDDAIAAFLGSDLDAEPVTAVLSLSSATAAQTGAL</sequence>
<dbReference type="AlphaFoldDB" id="A0A2S5Y8G5"/>
<dbReference type="GO" id="GO:0016491">
    <property type="term" value="F:oxidoreductase activity"/>
    <property type="evidence" value="ECO:0007669"/>
    <property type="project" value="InterPro"/>
</dbReference>
<evidence type="ECO:0000313" key="4">
    <source>
        <dbReference type="Proteomes" id="UP000237966"/>
    </source>
</evidence>
<feature type="domain" description="Nitroreductase" evidence="2">
    <location>
        <begin position="514"/>
        <end position="656"/>
    </location>
</feature>
<organism evidence="3 4">
    <name type="scientific">Rathayibacter toxicus</name>
    <dbReference type="NCBI Taxonomy" id="145458"/>
    <lineage>
        <taxon>Bacteria</taxon>
        <taxon>Bacillati</taxon>
        <taxon>Actinomycetota</taxon>
        <taxon>Actinomycetes</taxon>
        <taxon>Micrococcales</taxon>
        <taxon>Microbacteriaceae</taxon>
        <taxon>Rathayibacter</taxon>
    </lineage>
</organism>
<accession>A0A2S5Y8G5</accession>
<dbReference type="Proteomes" id="UP000237966">
    <property type="component" value="Unassembled WGS sequence"/>
</dbReference>